<proteinExistence type="predicted"/>
<evidence type="ECO:0008006" key="4">
    <source>
        <dbReference type="Google" id="ProtNLM"/>
    </source>
</evidence>
<protein>
    <recommendedName>
        <fullName evidence="4">Mobile element protein</fullName>
    </recommendedName>
</protein>
<name>A0A158IDS3_CABSO</name>
<dbReference type="Proteomes" id="UP000054893">
    <property type="component" value="Unassembled WGS sequence"/>
</dbReference>
<reference evidence="2 3" key="1">
    <citation type="submission" date="2016-01" db="EMBL/GenBank/DDBJ databases">
        <authorList>
            <person name="Oliw E.H."/>
        </authorList>
    </citation>
    <scope>NUCLEOTIDE SEQUENCE [LARGE SCALE GENOMIC DNA]</scope>
    <source>
        <strain evidence="2">LMG 22029</strain>
    </source>
</reference>
<evidence type="ECO:0000256" key="1">
    <source>
        <dbReference type="SAM" id="MobiDB-lite"/>
    </source>
</evidence>
<accession>A0A158IDS3</accession>
<dbReference type="AlphaFoldDB" id="A0A158IDS3"/>
<feature type="region of interest" description="Disordered" evidence="1">
    <location>
        <begin position="49"/>
        <end position="70"/>
    </location>
</feature>
<gene>
    <name evidence="2" type="ORF">AWB64_06032</name>
</gene>
<organism evidence="2 3">
    <name type="scientific">Caballeronia sordidicola</name>
    <name type="common">Burkholderia sordidicola</name>
    <dbReference type="NCBI Taxonomy" id="196367"/>
    <lineage>
        <taxon>Bacteria</taxon>
        <taxon>Pseudomonadati</taxon>
        <taxon>Pseudomonadota</taxon>
        <taxon>Betaproteobacteria</taxon>
        <taxon>Burkholderiales</taxon>
        <taxon>Burkholderiaceae</taxon>
        <taxon>Caballeronia</taxon>
    </lineage>
</organism>
<sequence>MNTNALKFFREIRSARAAQLTFVDMGGGRVTCAMIGCTLQTLHEWVKRERSDHGERDGVITDERERLKAL</sequence>
<evidence type="ECO:0000313" key="3">
    <source>
        <dbReference type="Proteomes" id="UP000054893"/>
    </source>
</evidence>
<evidence type="ECO:0000313" key="2">
    <source>
        <dbReference type="EMBL" id="SAL54696.1"/>
    </source>
</evidence>
<dbReference type="EMBL" id="FCOC02000035">
    <property type="protein sequence ID" value="SAL54696.1"/>
    <property type="molecule type" value="Genomic_DNA"/>
</dbReference>